<dbReference type="InterPro" id="IPR036291">
    <property type="entry name" value="NAD(P)-bd_dom_sf"/>
</dbReference>
<dbReference type="RefSeq" id="WP_159751075.1">
    <property type="nucleotide sequence ID" value="NZ_CATIYY010000181.1"/>
</dbReference>
<dbReference type="InterPro" id="IPR029753">
    <property type="entry name" value="D-isomer_DH_CS"/>
</dbReference>
<protein>
    <submittedName>
        <fullName evidence="7">Hydroxyacid dehydrogenase</fullName>
    </submittedName>
</protein>
<comment type="caution">
    <text evidence="7">The sequence shown here is derived from an EMBL/GenBank/DDBJ whole genome shotgun (WGS) entry which is preliminary data.</text>
</comment>
<dbReference type="EMBL" id="WUQX01000001">
    <property type="protein sequence ID" value="MXP75888.1"/>
    <property type="molecule type" value="Genomic_DNA"/>
</dbReference>
<sequence>MKVAVGASSFSQSSDRALRLLTDKGIEVVKNPYGRKMTVDETIRHLQGADGLLAGLELLNEDVLSKAPTLKAIARIGIGMDNVDIEAVKRRKIALSNTPDAPTEAVAEMTMAALLAIGHKLIQCNDEMHRNIWKKHIGFSLKNLNVLLIGYGRIGKRVKCMLNVFGSNIKAYDEYLSGYDTDLEQKLAWADVISLHASGNKEVLTPERFGKMKNGVVILNSARGALLNEQALVEALESGRVSYFWGDVFWQEPYEGKLQNIENAILTPHIATYNSYCRETMEVEAVENLLYDLEMAFVRMEG</sequence>
<evidence type="ECO:0000256" key="2">
    <source>
        <dbReference type="ARBA" id="ARBA00023002"/>
    </source>
</evidence>
<organism evidence="7 8">
    <name type="scientific">Sporofaciens musculi</name>
    <dbReference type="NCBI Taxonomy" id="2681861"/>
    <lineage>
        <taxon>Bacteria</taxon>
        <taxon>Bacillati</taxon>
        <taxon>Bacillota</taxon>
        <taxon>Clostridia</taxon>
        <taxon>Lachnospirales</taxon>
        <taxon>Lachnospiraceae</taxon>
        <taxon>Sporofaciens</taxon>
    </lineage>
</organism>
<evidence type="ECO:0000256" key="3">
    <source>
        <dbReference type="ARBA" id="ARBA00023027"/>
    </source>
</evidence>
<evidence type="ECO:0000256" key="1">
    <source>
        <dbReference type="ARBA" id="ARBA00005854"/>
    </source>
</evidence>
<dbReference type="InterPro" id="IPR006140">
    <property type="entry name" value="D-isomer_DH_NAD-bd"/>
</dbReference>
<dbReference type="PANTHER" id="PTHR43761:SF1">
    <property type="entry name" value="D-ISOMER SPECIFIC 2-HYDROXYACID DEHYDROGENASE CATALYTIC DOMAIN-CONTAINING PROTEIN-RELATED"/>
    <property type="match status" value="1"/>
</dbReference>
<evidence type="ECO:0000259" key="6">
    <source>
        <dbReference type="Pfam" id="PF02826"/>
    </source>
</evidence>
<dbReference type="GO" id="GO:0051287">
    <property type="term" value="F:NAD binding"/>
    <property type="evidence" value="ECO:0007669"/>
    <property type="project" value="InterPro"/>
</dbReference>
<dbReference type="InterPro" id="IPR050418">
    <property type="entry name" value="D-iso_2-hydroxyacid_DH_PdxB"/>
</dbReference>
<evidence type="ECO:0000313" key="7">
    <source>
        <dbReference type="EMBL" id="MXP75888.1"/>
    </source>
</evidence>
<feature type="domain" description="D-isomer specific 2-hydroxyacid dehydrogenase NAD-binding" evidence="6">
    <location>
        <begin position="111"/>
        <end position="271"/>
    </location>
</feature>
<comment type="similarity">
    <text evidence="1 4">Belongs to the D-isomer specific 2-hydroxyacid dehydrogenase family.</text>
</comment>
<dbReference type="SUPFAM" id="SSF51735">
    <property type="entry name" value="NAD(P)-binding Rossmann-fold domains"/>
    <property type="match status" value="1"/>
</dbReference>
<feature type="domain" description="D-isomer specific 2-hydroxyacid dehydrogenase catalytic" evidence="5">
    <location>
        <begin position="14"/>
        <end position="289"/>
    </location>
</feature>
<keyword evidence="8" id="KW-1185">Reference proteome</keyword>
<proteinExistence type="inferred from homology"/>
<dbReference type="SUPFAM" id="SSF52283">
    <property type="entry name" value="Formate/glycerate dehydrogenase catalytic domain-like"/>
    <property type="match status" value="1"/>
</dbReference>
<dbReference type="Proteomes" id="UP000460412">
    <property type="component" value="Unassembled WGS sequence"/>
</dbReference>
<keyword evidence="2 4" id="KW-0560">Oxidoreductase</keyword>
<evidence type="ECO:0000259" key="5">
    <source>
        <dbReference type="Pfam" id="PF00389"/>
    </source>
</evidence>
<evidence type="ECO:0000313" key="8">
    <source>
        <dbReference type="Proteomes" id="UP000460412"/>
    </source>
</evidence>
<gene>
    <name evidence="7" type="ORF">GN277_10985</name>
</gene>
<name>A0A7X3MGB1_9FIRM</name>
<accession>A0A7X3MGB1</accession>
<dbReference type="AlphaFoldDB" id="A0A7X3MGB1"/>
<dbReference type="PANTHER" id="PTHR43761">
    <property type="entry name" value="D-ISOMER SPECIFIC 2-HYDROXYACID DEHYDROGENASE FAMILY PROTEIN (AFU_ORTHOLOGUE AFUA_1G13630)"/>
    <property type="match status" value="1"/>
</dbReference>
<evidence type="ECO:0000256" key="4">
    <source>
        <dbReference type="RuleBase" id="RU003719"/>
    </source>
</evidence>
<dbReference type="Gene3D" id="3.40.50.720">
    <property type="entry name" value="NAD(P)-binding Rossmann-like Domain"/>
    <property type="match status" value="2"/>
</dbReference>
<reference evidence="7 8" key="1">
    <citation type="submission" date="2019-12" db="EMBL/GenBank/DDBJ databases">
        <title>Sporaefaciens musculi gen. nov., sp. nov., a novel bacterium isolated from the caecum of an obese mouse.</title>
        <authorList>
            <person name="Rasmussen T.S."/>
            <person name="Streidl T."/>
            <person name="Hitch T.C.A."/>
            <person name="Wortmann E."/>
            <person name="Deptula P."/>
            <person name="Hansen M."/>
            <person name="Nielsen D.S."/>
            <person name="Clavel T."/>
            <person name="Vogensen F.K."/>
        </authorList>
    </citation>
    <scope>NUCLEOTIDE SEQUENCE [LARGE SCALE GENOMIC DNA]</scope>
    <source>
        <strain evidence="7 8">WCA-9-b2</strain>
    </source>
</reference>
<keyword evidence="3" id="KW-0520">NAD</keyword>
<dbReference type="Pfam" id="PF00389">
    <property type="entry name" value="2-Hacid_dh"/>
    <property type="match status" value="1"/>
</dbReference>
<dbReference type="Pfam" id="PF02826">
    <property type="entry name" value="2-Hacid_dh_C"/>
    <property type="match status" value="1"/>
</dbReference>
<dbReference type="InterPro" id="IPR006139">
    <property type="entry name" value="D-isomer_2_OHA_DH_cat_dom"/>
</dbReference>
<dbReference type="PROSITE" id="PS00671">
    <property type="entry name" value="D_2_HYDROXYACID_DH_3"/>
    <property type="match status" value="1"/>
</dbReference>
<dbReference type="GO" id="GO:0016616">
    <property type="term" value="F:oxidoreductase activity, acting on the CH-OH group of donors, NAD or NADP as acceptor"/>
    <property type="evidence" value="ECO:0007669"/>
    <property type="project" value="InterPro"/>
</dbReference>